<evidence type="ECO:0000313" key="10">
    <source>
        <dbReference type="EMBL" id="PZW36393.1"/>
    </source>
</evidence>
<dbReference type="InterPro" id="IPR004657">
    <property type="entry name" value="MenA"/>
</dbReference>
<dbReference type="NCBIfam" id="TIGR00751">
    <property type="entry name" value="menA"/>
    <property type="match status" value="1"/>
</dbReference>
<accession>A0A326UUZ4</accession>
<dbReference type="InterPro" id="IPR000537">
    <property type="entry name" value="UbiA_prenyltransferase"/>
</dbReference>
<evidence type="ECO:0000256" key="5">
    <source>
        <dbReference type="ARBA" id="ARBA00022692"/>
    </source>
</evidence>
<keyword evidence="2 8" id="KW-0474">Menaquinone biosynthesis</keyword>
<dbReference type="PIRSF" id="PIRSF005355">
    <property type="entry name" value="UBIAD1"/>
    <property type="match status" value="1"/>
</dbReference>
<protein>
    <recommendedName>
        <fullName evidence="8 9">1,4-dihydroxy-2-naphthoate octaprenyltransferase</fullName>
        <shortName evidence="8">DHNA-octaprenyltransferase</shortName>
        <ecNumber evidence="8 9">2.5.1.74</ecNumber>
    </recommendedName>
</protein>
<feature type="transmembrane region" description="Helical" evidence="8">
    <location>
        <begin position="255"/>
        <end position="275"/>
    </location>
</feature>
<feature type="transmembrane region" description="Helical" evidence="8">
    <location>
        <begin position="181"/>
        <end position="200"/>
    </location>
</feature>
<organism evidence="10 11">
    <name type="scientific">Thermosporothrix hazakensis</name>
    <dbReference type="NCBI Taxonomy" id="644383"/>
    <lineage>
        <taxon>Bacteria</taxon>
        <taxon>Bacillati</taxon>
        <taxon>Chloroflexota</taxon>
        <taxon>Ktedonobacteria</taxon>
        <taxon>Ktedonobacterales</taxon>
        <taxon>Thermosporotrichaceae</taxon>
        <taxon>Thermosporothrix</taxon>
    </lineage>
</organism>
<evidence type="ECO:0000256" key="3">
    <source>
        <dbReference type="ARBA" id="ARBA00022475"/>
    </source>
</evidence>
<dbReference type="EC" id="2.5.1.74" evidence="8 9"/>
<feature type="transmembrane region" description="Helical" evidence="8">
    <location>
        <begin position="128"/>
        <end position="145"/>
    </location>
</feature>
<dbReference type="GO" id="GO:0009234">
    <property type="term" value="P:menaquinone biosynthetic process"/>
    <property type="evidence" value="ECO:0007669"/>
    <property type="project" value="UniProtKB-UniRule"/>
</dbReference>
<dbReference type="Proteomes" id="UP000248806">
    <property type="component" value="Unassembled WGS sequence"/>
</dbReference>
<evidence type="ECO:0000313" key="11">
    <source>
        <dbReference type="Proteomes" id="UP000248806"/>
    </source>
</evidence>
<dbReference type="CDD" id="cd13962">
    <property type="entry name" value="PT_UbiA_UBIAD1"/>
    <property type="match status" value="1"/>
</dbReference>
<dbReference type="Pfam" id="PF01040">
    <property type="entry name" value="UbiA"/>
    <property type="match status" value="1"/>
</dbReference>
<dbReference type="OrthoDB" id="9767568at2"/>
<dbReference type="AlphaFoldDB" id="A0A326UUZ4"/>
<keyword evidence="7 8" id="KW-0472">Membrane</keyword>
<comment type="caution">
    <text evidence="10">The sequence shown here is derived from an EMBL/GenBank/DDBJ whole genome shotgun (WGS) entry which is preliminary data.</text>
</comment>
<keyword evidence="3 8" id="KW-1003">Cell membrane</keyword>
<keyword evidence="11" id="KW-1185">Reference proteome</keyword>
<dbReference type="RefSeq" id="WP_111318595.1">
    <property type="nucleotide sequence ID" value="NZ_BIFX01000001.1"/>
</dbReference>
<evidence type="ECO:0000256" key="7">
    <source>
        <dbReference type="ARBA" id="ARBA00023136"/>
    </source>
</evidence>
<dbReference type="Gene3D" id="1.10.357.140">
    <property type="entry name" value="UbiA prenyltransferase"/>
    <property type="match status" value="1"/>
</dbReference>
<comment type="similarity">
    <text evidence="8">Belongs to the MenA family. Type 1 subfamily.</text>
</comment>
<proteinExistence type="inferred from homology"/>
<name>A0A326UUZ4_THEHA</name>
<comment type="pathway">
    <text evidence="8">Quinol/quinone metabolism; menaquinone biosynthesis; menaquinol from 1,4-dihydroxy-2-naphthoate: step 1/2.</text>
</comment>
<evidence type="ECO:0000256" key="6">
    <source>
        <dbReference type="ARBA" id="ARBA00022989"/>
    </source>
</evidence>
<evidence type="ECO:0000256" key="2">
    <source>
        <dbReference type="ARBA" id="ARBA00022428"/>
    </source>
</evidence>
<dbReference type="InterPro" id="IPR026046">
    <property type="entry name" value="UBIAD1"/>
</dbReference>
<reference evidence="10 11" key="1">
    <citation type="submission" date="2018-06" db="EMBL/GenBank/DDBJ databases">
        <title>Genomic Encyclopedia of Archaeal and Bacterial Type Strains, Phase II (KMG-II): from individual species to whole genera.</title>
        <authorList>
            <person name="Goeker M."/>
        </authorList>
    </citation>
    <scope>NUCLEOTIDE SEQUENCE [LARGE SCALE GENOMIC DNA]</scope>
    <source>
        <strain evidence="10 11">ATCC BAA-1881</strain>
    </source>
</reference>
<evidence type="ECO:0000256" key="9">
    <source>
        <dbReference type="NCBIfam" id="TIGR00751"/>
    </source>
</evidence>
<comment type="subcellular location">
    <subcellularLocation>
        <location evidence="8">Cell membrane</location>
        <topology evidence="8">Multi-pass membrane protein</topology>
    </subcellularLocation>
    <subcellularLocation>
        <location evidence="1">Membrane</location>
        <topology evidence="1">Multi-pass membrane protein</topology>
    </subcellularLocation>
</comment>
<sequence length="312" mass="34443">MSDIQPTVASGKPPAWKVWVKTARPFTLTATVSPVLVGTTFAAYQGTFHFWIFLTTFFSCLFLQIGTNFFNEYFDYLYGLDHAGSLGASTVIFRNEMTAGQVLGGAIGCFVIAIILGVVLIFLVGPVVILFGVGGMLIAYFYSAKPFKFASRGLGDVMVYLAMGFLVTWGSYFVQIHEWSWQAFAASVPIGFLETAILNMNNVRDYQDDKAVNKKTLPVRFGLKFGQRYHAALLFGSYVAILLFVLVGLLPPLSLLVLITFPLAWVNVRAVLTATERKAFMIGIKRTALLLFQFGLVFSLAFVLAIFVMPHA</sequence>
<dbReference type="GO" id="GO:0042371">
    <property type="term" value="P:vitamin K biosynthetic process"/>
    <property type="evidence" value="ECO:0007669"/>
    <property type="project" value="TreeGrafter"/>
</dbReference>
<evidence type="ECO:0000256" key="8">
    <source>
        <dbReference type="HAMAP-Rule" id="MF_01937"/>
    </source>
</evidence>
<feature type="transmembrane region" description="Helical" evidence="8">
    <location>
        <begin position="229"/>
        <end position="249"/>
    </location>
</feature>
<feature type="transmembrane region" description="Helical" evidence="8">
    <location>
        <begin position="102"/>
        <end position="122"/>
    </location>
</feature>
<keyword evidence="6 8" id="KW-1133">Transmembrane helix</keyword>
<feature type="transmembrane region" description="Helical" evidence="8">
    <location>
        <begin position="50"/>
        <end position="70"/>
    </location>
</feature>
<dbReference type="EMBL" id="QKUF01000001">
    <property type="protein sequence ID" value="PZW36393.1"/>
    <property type="molecule type" value="Genomic_DNA"/>
</dbReference>
<feature type="transmembrane region" description="Helical" evidence="8">
    <location>
        <begin position="157"/>
        <end position="175"/>
    </location>
</feature>
<keyword evidence="5 8" id="KW-0812">Transmembrane</keyword>
<comment type="catalytic activity">
    <reaction evidence="8">
        <text>an all-trans-polyprenyl diphosphate + 1,4-dihydroxy-2-naphthoate + H(+) = a 2-demethylmenaquinol + CO2 + diphosphate</text>
        <dbReference type="Rhea" id="RHEA:26478"/>
        <dbReference type="Rhea" id="RHEA-COMP:9563"/>
        <dbReference type="Rhea" id="RHEA-COMP:9564"/>
        <dbReference type="ChEBI" id="CHEBI:11173"/>
        <dbReference type="ChEBI" id="CHEBI:15378"/>
        <dbReference type="ChEBI" id="CHEBI:16526"/>
        <dbReference type="ChEBI" id="CHEBI:33019"/>
        <dbReference type="ChEBI" id="CHEBI:55437"/>
        <dbReference type="ChEBI" id="CHEBI:58914"/>
        <dbReference type="EC" id="2.5.1.74"/>
    </reaction>
</comment>
<dbReference type="GO" id="GO:0005886">
    <property type="term" value="C:plasma membrane"/>
    <property type="evidence" value="ECO:0007669"/>
    <property type="project" value="UniProtKB-SubCell"/>
</dbReference>
<dbReference type="InterPro" id="IPR044878">
    <property type="entry name" value="UbiA_sf"/>
</dbReference>
<dbReference type="PANTHER" id="PTHR13929:SF0">
    <property type="entry name" value="UBIA PRENYLTRANSFERASE DOMAIN-CONTAINING PROTEIN 1"/>
    <property type="match status" value="1"/>
</dbReference>
<feature type="transmembrane region" description="Helical" evidence="8">
    <location>
        <begin position="287"/>
        <end position="309"/>
    </location>
</feature>
<dbReference type="UniPathway" id="UPA00079">
    <property type="reaction ID" value="UER00168"/>
</dbReference>
<keyword evidence="4 8" id="KW-0808">Transferase</keyword>
<dbReference type="GO" id="GO:0046428">
    <property type="term" value="F:1,4-dihydroxy-2-naphthoate polyprenyltransferase activity"/>
    <property type="evidence" value="ECO:0007669"/>
    <property type="project" value="UniProtKB-UniRule"/>
</dbReference>
<evidence type="ECO:0000256" key="1">
    <source>
        <dbReference type="ARBA" id="ARBA00004141"/>
    </source>
</evidence>
<dbReference type="PANTHER" id="PTHR13929">
    <property type="entry name" value="1,4-DIHYDROXY-2-NAPHTHOATE OCTAPRENYLTRANSFERASE"/>
    <property type="match status" value="1"/>
</dbReference>
<gene>
    <name evidence="8" type="primary">menA</name>
    <name evidence="10" type="ORF">EI42_00567</name>
</gene>
<evidence type="ECO:0000256" key="4">
    <source>
        <dbReference type="ARBA" id="ARBA00022679"/>
    </source>
</evidence>
<dbReference type="HAMAP" id="MF_01937">
    <property type="entry name" value="MenA_1"/>
    <property type="match status" value="1"/>
</dbReference>
<comment type="function">
    <text evidence="8">Conversion of 1,4-dihydroxy-2-naphthoate (DHNA) to demethylmenaquinone (DMK).</text>
</comment>